<dbReference type="STRING" id="137246.A0A401S6J0"/>
<feature type="compositionally biased region" description="Low complexity" evidence="2">
    <location>
        <begin position="987"/>
        <end position="998"/>
    </location>
</feature>
<accession>A0A401S6J0</accession>
<dbReference type="InterPro" id="IPR042481">
    <property type="entry name" value="CCDC57"/>
</dbReference>
<keyword evidence="4" id="KW-1185">Reference proteome</keyword>
<protein>
    <recommendedName>
        <fullName evidence="5">Coiled-coil domain-containing protein 57</fullName>
    </recommendedName>
</protein>
<evidence type="ECO:0000313" key="4">
    <source>
        <dbReference type="Proteomes" id="UP000287033"/>
    </source>
</evidence>
<feature type="region of interest" description="Disordered" evidence="2">
    <location>
        <begin position="891"/>
        <end position="929"/>
    </location>
</feature>
<dbReference type="GO" id="GO:0005814">
    <property type="term" value="C:centriole"/>
    <property type="evidence" value="ECO:0007669"/>
    <property type="project" value="TreeGrafter"/>
</dbReference>
<dbReference type="GO" id="GO:0034451">
    <property type="term" value="C:centriolar satellite"/>
    <property type="evidence" value="ECO:0007669"/>
    <property type="project" value="TreeGrafter"/>
</dbReference>
<feature type="coiled-coil region" evidence="1">
    <location>
        <begin position="754"/>
        <end position="781"/>
    </location>
</feature>
<dbReference type="Proteomes" id="UP000287033">
    <property type="component" value="Unassembled WGS sequence"/>
</dbReference>
<feature type="coiled-coil region" evidence="1">
    <location>
        <begin position="665"/>
        <end position="717"/>
    </location>
</feature>
<feature type="compositionally biased region" description="Polar residues" evidence="2">
    <location>
        <begin position="891"/>
        <end position="901"/>
    </location>
</feature>
<feature type="coiled-coil region" evidence="1">
    <location>
        <begin position="256"/>
        <end position="326"/>
    </location>
</feature>
<dbReference type="GO" id="GO:0060271">
    <property type="term" value="P:cilium assembly"/>
    <property type="evidence" value="ECO:0007669"/>
    <property type="project" value="TreeGrafter"/>
</dbReference>
<dbReference type="OMA" id="RNLKHKF"/>
<evidence type="ECO:0000313" key="3">
    <source>
        <dbReference type="EMBL" id="GCC26003.1"/>
    </source>
</evidence>
<feature type="compositionally biased region" description="Polar residues" evidence="2">
    <location>
        <begin position="543"/>
        <end position="562"/>
    </location>
</feature>
<feature type="coiled-coil region" evidence="1">
    <location>
        <begin position="384"/>
        <end position="418"/>
    </location>
</feature>
<feature type="coiled-coil region" evidence="1">
    <location>
        <begin position="25"/>
        <end position="52"/>
    </location>
</feature>
<organism evidence="3 4">
    <name type="scientific">Chiloscyllium punctatum</name>
    <name type="common">Brownbanded bambooshark</name>
    <name type="synonym">Hemiscyllium punctatum</name>
    <dbReference type="NCBI Taxonomy" id="137246"/>
    <lineage>
        <taxon>Eukaryota</taxon>
        <taxon>Metazoa</taxon>
        <taxon>Chordata</taxon>
        <taxon>Craniata</taxon>
        <taxon>Vertebrata</taxon>
        <taxon>Chondrichthyes</taxon>
        <taxon>Elasmobranchii</taxon>
        <taxon>Galeomorphii</taxon>
        <taxon>Galeoidea</taxon>
        <taxon>Orectolobiformes</taxon>
        <taxon>Hemiscylliidae</taxon>
        <taxon>Chiloscyllium</taxon>
    </lineage>
</organism>
<dbReference type="PANTHER" id="PTHR46725:SF1">
    <property type="entry name" value="COILED-COIL DOMAIN-CONTAINING PROTEIN 57"/>
    <property type="match status" value="1"/>
</dbReference>
<name>A0A401S6J0_CHIPU</name>
<dbReference type="GO" id="GO:0007099">
    <property type="term" value="P:centriole replication"/>
    <property type="evidence" value="ECO:0007669"/>
    <property type="project" value="TreeGrafter"/>
</dbReference>
<gene>
    <name evidence="3" type="ORF">chiPu_0004417</name>
</gene>
<dbReference type="EMBL" id="BEZZ01000107">
    <property type="protein sequence ID" value="GCC26003.1"/>
    <property type="molecule type" value="Genomic_DNA"/>
</dbReference>
<feature type="region of interest" description="Disordered" evidence="2">
    <location>
        <begin position="986"/>
        <end position="1016"/>
    </location>
</feature>
<comment type="caution">
    <text evidence="3">The sequence shown here is derived from an EMBL/GenBank/DDBJ whole genome shotgun (WGS) entry which is preliminary data.</text>
</comment>
<evidence type="ECO:0000256" key="1">
    <source>
        <dbReference type="SAM" id="Coils"/>
    </source>
</evidence>
<feature type="compositionally biased region" description="Basic and acidic residues" evidence="2">
    <location>
        <begin position="902"/>
        <end position="914"/>
    </location>
</feature>
<dbReference type="OrthoDB" id="568502at2759"/>
<dbReference type="AlphaFoldDB" id="A0A401S6J0"/>
<reference evidence="3 4" key="1">
    <citation type="journal article" date="2018" name="Nat. Ecol. Evol.">
        <title>Shark genomes provide insights into elasmobranch evolution and the origin of vertebrates.</title>
        <authorList>
            <person name="Hara Y"/>
            <person name="Yamaguchi K"/>
            <person name="Onimaru K"/>
            <person name="Kadota M"/>
            <person name="Koyanagi M"/>
            <person name="Keeley SD"/>
            <person name="Tatsumi K"/>
            <person name="Tanaka K"/>
            <person name="Motone F"/>
            <person name="Kageyama Y"/>
            <person name="Nozu R"/>
            <person name="Adachi N"/>
            <person name="Nishimura O"/>
            <person name="Nakagawa R"/>
            <person name="Tanegashima C"/>
            <person name="Kiyatake I"/>
            <person name="Matsumoto R"/>
            <person name="Murakumo K"/>
            <person name="Nishida K"/>
            <person name="Terakita A"/>
            <person name="Kuratani S"/>
            <person name="Sato K"/>
            <person name="Hyodo S Kuraku.S."/>
        </authorList>
    </citation>
    <scope>NUCLEOTIDE SEQUENCE [LARGE SCALE GENOMIC DNA]</scope>
</reference>
<keyword evidence="1" id="KW-0175">Coiled coil</keyword>
<feature type="region of interest" description="Disordered" evidence="2">
    <location>
        <begin position="541"/>
        <end position="575"/>
    </location>
</feature>
<evidence type="ECO:0000256" key="2">
    <source>
        <dbReference type="SAM" id="MobiDB-lite"/>
    </source>
</evidence>
<feature type="coiled-coil region" evidence="1">
    <location>
        <begin position="581"/>
        <end position="608"/>
    </location>
</feature>
<dbReference type="GO" id="GO:0007020">
    <property type="term" value="P:microtubule nucleation"/>
    <property type="evidence" value="ECO:0007669"/>
    <property type="project" value="TreeGrafter"/>
</dbReference>
<evidence type="ECO:0008006" key="5">
    <source>
        <dbReference type="Google" id="ProtNLM"/>
    </source>
</evidence>
<proteinExistence type="predicted"/>
<sequence length="1074" mass="123532">MLQDNFDELLIRKEQEWKDLQIQRVQSLHTALQDSQRKLKAQQEKFNILKEDFMFNLKVLEERDRDLERYDAIFARLKVTESCKQAEISDLQIQIAKMQELVTKETKTLDEVQFQYQQALKAHQLEIEKMRSSKDSKIDEQHEEYQKLKQNLERKVQEVEGQLALQKQEMLAEFDAVMKCREHEFTLRADEMSNAVLSSELKVKLLSKEMELLKDAGQKAAESLLAAEKTNSQLEKVLQRKDCELKDVVTLKDVRIKELEDKVNRMEIKLKKEEEIFQRKHCELDRFARERDTKLATVRELHSEQIRELENNIRELQMSLETVEMEKRRMEWSHADATKEKDDAIEKLHGKLSMLKTDWDIHIAQISKETVAKDMQIKMLQDQDSKLRTELTRHKEDVEKYKQQLVRAVERERDLERMKVQAKLDWQHRCEEVERSQYVKSEELIQSLSQARDQVSAELKDNECKLQEMETFVQTLTRERDQAVSALQFHGIFPEQSSQNAIPEKGNVNNAEFPSDVIRKLQEQNVNLRSVIAQMRKEMEMLSEQSPANQNQNQSFDKTGSFKSPKEPSKDIMTPCTPEYVKSLEDEVHELKQKCRKLEGQLEDISKTSNKNKVPNPSLPADITYLQNHTRTLNETVASLRAEKISIAATTKKHEARIVHLNSLVMQLTQQLRQKQVEIDQLRYELTSQQQRTSAEIVRLNERIAELELQLVEAHREADEYFKGNLQQNAEAVALGNEVSALKLDLVSGCTPVVVEQTQVIKELQSEILQLRQQLVHSKLVNSPSKQQSSTVSVLQGKLKQAARYISQISRDKQQLIEMGNRLRAELVRSKLDGCQHSVAVGHSAPPAQSPRELAQEVQNRLSTLEHLQYQLTTQELQYAQLKQVPLTVQQYSSESENGRNAQDKKTETKEHTKNVNPAVPSTGKTVNGKTNETVISVTSQSHLLVPEPSQSQPMMHGPSSPLELIMSSYEANSSIQDIWLMLEGGSSPSISTPQNSSEPDDVGGRKLGNKADSLQLTEDTNSIKKAGMKPIYTLQGHKANVHSKAKSHCLTASGTKQKHSFKTAKIRNYNIRD</sequence>
<feature type="coiled-coil region" evidence="1">
    <location>
        <begin position="131"/>
        <end position="169"/>
    </location>
</feature>
<dbReference type="PANTHER" id="PTHR46725">
    <property type="entry name" value="COILED-COIL DOMAIN-CONTAINING PROTEIN 57"/>
    <property type="match status" value="1"/>
</dbReference>
<dbReference type="GO" id="GO:0005876">
    <property type="term" value="C:spindle microtubule"/>
    <property type="evidence" value="ECO:0007669"/>
    <property type="project" value="TreeGrafter"/>
</dbReference>
<dbReference type="GO" id="GO:0045931">
    <property type="term" value="P:positive regulation of mitotic cell cycle"/>
    <property type="evidence" value="ECO:0007669"/>
    <property type="project" value="TreeGrafter"/>
</dbReference>